<reference evidence="2" key="1">
    <citation type="journal article" date="2022" name="bioRxiv">
        <title>Sequencing and chromosome-scale assembly of the giantPleurodeles waltlgenome.</title>
        <authorList>
            <person name="Brown T."/>
            <person name="Elewa A."/>
            <person name="Iarovenko S."/>
            <person name="Subramanian E."/>
            <person name="Araus A.J."/>
            <person name="Petzold A."/>
            <person name="Susuki M."/>
            <person name="Suzuki K.-i.T."/>
            <person name="Hayashi T."/>
            <person name="Toyoda A."/>
            <person name="Oliveira C."/>
            <person name="Osipova E."/>
            <person name="Leigh N.D."/>
            <person name="Simon A."/>
            <person name="Yun M.H."/>
        </authorList>
    </citation>
    <scope>NUCLEOTIDE SEQUENCE</scope>
    <source>
        <strain evidence="2">20211129_DDA</strain>
        <tissue evidence="2">Liver</tissue>
    </source>
</reference>
<comment type="caution">
    <text evidence="2">The sequence shown here is derived from an EMBL/GenBank/DDBJ whole genome shotgun (WGS) entry which is preliminary data.</text>
</comment>
<keyword evidence="3" id="KW-1185">Reference proteome</keyword>
<gene>
    <name evidence="2" type="ORF">NDU88_004099</name>
</gene>
<feature type="compositionally biased region" description="Basic and acidic residues" evidence="1">
    <location>
        <begin position="7"/>
        <end position="19"/>
    </location>
</feature>
<name>A0AAV7WQX5_PLEWA</name>
<proteinExistence type="predicted"/>
<evidence type="ECO:0000313" key="3">
    <source>
        <dbReference type="Proteomes" id="UP001066276"/>
    </source>
</evidence>
<dbReference type="EMBL" id="JANPWB010000001">
    <property type="protein sequence ID" value="KAJ1216498.1"/>
    <property type="molecule type" value="Genomic_DNA"/>
</dbReference>
<evidence type="ECO:0000313" key="2">
    <source>
        <dbReference type="EMBL" id="KAJ1216498.1"/>
    </source>
</evidence>
<accession>A0AAV7WQX5</accession>
<sequence length="100" mass="11176">MEDNEVCVERAGREPHNDHTTPVNLDDEKEDQLVANSFEALEDESVVDMVEHAQAQQANASTEQTIQTMNKMGTLLLFEDIPSSDQFYVTFVTLGDKDTG</sequence>
<dbReference type="Proteomes" id="UP001066276">
    <property type="component" value="Chromosome 1_1"/>
</dbReference>
<organism evidence="2 3">
    <name type="scientific">Pleurodeles waltl</name>
    <name type="common">Iberian ribbed newt</name>
    <dbReference type="NCBI Taxonomy" id="8319"/>
    <lineage>
        <taxon>Eukaryota</taxon>
        <taxon>Metazoa</taxon>
        <taxon>Chordata</taxon>
        <taxon>Craniata</taxon>
        <taxon>Vertebrata</taxon>
        <taxon>Euteleostomi</taxon>
        <taxon>Amphibia</taxon>
        <taxon>Batrachia</taxon>
        <taxon>Caudata</taxon>
        <taxon>Salamandroidea</taxon>
        <taxon>Salamandridae</taxon>
        <taxon>Pleurodelinae</taxon>
        <taxon>Pleurodeles</taxon>
    </lineage>
</organism>
<protein>
    <submittedName>
        <fullName evidence="2">Uncharacterized protein</fullName>
    </submittedName>
</protein>
<dbReference type="AlphaFoldDB" id="A0AAV7WQX5"/>
<evidence type="ECO:0000256" key="1">
    <source>
        <dbReference type="SAM" id="MobiDB-lite"/>
    </source>
</evidence>
<feature type="region of interest" description="Disordered" evidence="1">
    <location>
        <begin position="1"/>
        <end position="24"/>
    </location>
</feature>